<name>A0A3B0WX29_9ZZZZ</name>
<evidence type="ECO:0000313" key="1">
    <source>
        <dbReference type="EMBL" id="VAW48164.1"/>
    </source>
</evidence>
<protein>
    <submittedName>
        <fullName evidence="1">Uncharacterized protein</fullName>
    </submittedName>
</protein>
<accession>A0A3B0WX29</accession>
<dbReference type="AlphaFoldDB" id="A0A3B0WX29"/>
<dbReference type="EMBL" id="UOFC01000186">
    <property type="protein sequence ID" value="VAW48164.1"/>
    <property type="molecule type" value="Genomic_DNA"/>
</dbReference>
<proteinExistence type="predicted"/>
<gene>
    <name evidence="1" type="ORF">MNBD_GAMMA03-43</name>
</gene>
<reference evidence="1" key="1">
    <citation type="submission" date="2018-06" db="EMBL/GenBank/DDBJ databases">
        <authorList>
            <person name="Zhirakovskaya E."/>
        </authorList>
    </citation>
    <scope>NUCLEOTIDE SEQUENCE</scope>
</reference>
<feature type="non-terminal residue" evidence="1">
    <location>
        <position position="1"/>
    </location>
</feature>
<organism evidence="1">
    <name type="scientific">hydrothermal vent metagenome</name>
    <dbReference type="NCBI Taxonomy" id="652676"/>
    <lineage>
        <taxon>unclassified sequences</taxon>
        <taxon>metagenomes</taxon>
        <taxon>ecological metagenomes</taxon>
    </lineage>
</organism>
<sequence length="266" mass="30142">KTSCEDLCGGRRAIGVPTVTANEMTRESQKKEEREQLALAMDLLGLEYQISNEHEPPDIVAKVNNITIGIEVTKKYQEVEGGISAKQEKLLNNITDKAIQLFQQKGGPSLCFAIGYDGNRCIKNTKIFIEQLADYLLKYCRKEEFKQGKQLPHLIPLKFDEYDELLIINNIAVDISKMNCPSGFSVSSFNTQVLNAAAIRQIILEKSTDIKRYKCNLDEKWLLIILPAMSMVADFSLPSKMSVDDAHDFDKIYLLDVYRNKILLVD</sequence>